<dbReference type="InterPro" id="IPR006554">
    <property type="entry name" value="Helicase-like_DEXD_c2"/>
</dbReference>
<dbReference type="GO" id="GO:0034085">
    <property type="term" value="P:establishment of sister chromatid cohesion"/>
    <property type="evidence" value="ECO:0007669"/>
    <property type="project" value="TreeGrafter"/>
</dbReference>
<evidence type="ECO:0000256" key="22">
    <source>
        <dbReference type="ARBA" id="ARBA00048954"/>
    </source>
</evidence>
<keyword evidence="12" id="KW-0411">Iron-sulfur</keyword>
<evidence type="ECO:0000256" key="16">
    <source>
        <dbReference type="ARBA" id="ARBA00023306"/>
    </source>
</evidence>
<evidence type="ECO:0000313" key="26">
    <source>
        <dbReference type="EMBL" id="RPB29473.1"/>
    </source>
</evidence>
<name>A0A3N4M2T0_9PEZI</name>
<evidence type="ECO:0000256" key="4">
    <source>
        <dbReference type="ARBA" id="ARBA00016387"/>
    </source>
</evidence>
<evidence type="ECO:0000256" key="7">
    <source>
        <dbReference type="ARBA" id="ARBA00022741"/>
    </source>
</evidence>
<feature type="domain" description="Helicase ATP-binding" evidence="25">
    <location>
        <begin position="6"/>
        <end position="440"/>
    </location>
</feature>
<dbReference type="FunFam" id="3.40.50.300:FF:001372">
    <property type="entry name" value="ATP-dependent DNA helicase chl1"/>
    <property type="match status" value="1"/>
</dbReference>
<dbReference type="GO" id="GO:0005524">
    <property type="term" value="F:ATP binding"/>
    <property type="evidence" value="ECO:0007669"/>
    <property type="project" value="UniProtKB-KW"/>
</dbReference>
<evidence type="ECO:0000256" key="23">
    <source>
        <dbReference type="SAM" id="Coils"/>
    </source>
</evidence>
<evidence type="ECO:0000256" key="1">
    <source>
        <dbReference type="ARBA" id="ARBA00001966"/>
    </source>
</evidence>
<dbReference type="STRING" id="1051890.A0A3N4M2T0"/>
<keyword evidence="7" id="KW-0547">Nucleotide-binding</keyword>
<dbReference type="OrthoDB" id="267079at2759"/>
<evidence type="ECO:0000256" key="3">
    <source>
        <dbReference type="ARBA" id="ARBA00008435"/>
    </source>
</evidence>
<keyword evidence="10" id="KW-0067">ATP-binding</keyword>
<dbReference type="SMART" id="SM00488">
    <property type="entry name" value="DEXDc2"/>
    <property type="match status" value="1"/>
</dbReference>
<dbReference type="EMBL" id="ML121527">
    <property type="protein sequence ID" value="RPB29473.1"/>
    <property type="molecule type" value="Genomic_DNA"/>
</dbReference>
<sequence length="868" mass="98071">MESQNEQRDFHHPYNPYPVQLDFMNALYDAIETGSIGIFESPTGKYRSAIGPKTFGKSLSLLCGSLTWLRDHKAKSLDIISLQDVERTYAVCIDPTEPEWVQEYAIKAKKDRLLRDKADLEEQLKKIREKELKEKQFLEKGDQKPKRQRIAVSIEKGDDEDEKEFLLDDYDSDSDKKPSRKPGLGLEGLSSSTKELLQKLGNRFEGDKIEGDLELPDEIKIFYCSRTHSQLTQFVNELKRIKVPPSVRLGVDELEEEIKHLSLGSRKNLCINPKVQKLGNVNAINERCLELQQSSTSQEHKCLFLPAKDDKVAVRNFRDHALARVRDIEELGELGRKMGICPYYASRPAIRPSEIVTLPYPLLLQRSAREALDISLKGHVVMIDEAHNLMDAISNIHSNMVTLPQIQTSHNGLETYMSKFRNRLKGSNKAYVMQLLKLLSGLNLYLEGKKGEGTVEMGDLLATNGIDQVNIYKLQKYITESKLARKVEGYLDLEERKKLNMERSFTTEVKTTPTLTHIQSFLQALTNPSSEGRIFHGMTDQKEKYLKYMLLDPAHNFKSVVEEARAVILAGGTMEPMGDYKTHLFPYVAPERIKTLSCGHVIPKENLLAWSVCTGPSHRELKFTYDKRNNLDMIDDLGRAIINLCLVIPHGIVCFFPSYAYLNSVASRWQQRSNPSTASIWERLGQRKALFSESKNSSSVEDILREYGQAIDSGRGGLLFSVVGGKMSEGINFNDNLGRGVIVVGLPFPNSQSAEWKAKLEYVEKVAAGNCPDSEPASARSEFAKTAGRDFYENACMRAVNQSIGRAIRHQQDYAIIVLLDQRYSLSRITTKLPGWIRDSVVNGEQKPFAELMRSTGAFFRAKAANGV</sequence>
<evidence type="ECO:0000256" key="13">
    <source>
        <dbReference type="ARBA" id="ARBA00023125"/>
    </source>
</evidence>
<dbReference type="EC" id="5.6.2.3" evidence="18"/>
<evidence type="ECO:0000256" key="21">
    <source>
        <dbReference type="ARBA" id="ARBA00045702"/>
    </source>
</evidence>
<evidence type="ECO:0000256" key="17">
    <source>
        <dbReference type="ARBA" id="ARBA00029709"/>
    </source>
</evidence>
<keyword evidence="13" id="KW-0238">DNA-binding</keyword>
<dbReference type="Gene3D" id="3.40.50.300">
    <property type="entry name" value="P-loop containing nucleotide triphosphate hydrolases"/>
    <property type="match status" value="2"/>
</dbReference>
<dbReference type="AlphaFoldDB" id="A0A3N4M2T0"/>
<evidence type="ECO:0000256" key="12">
    <source>
        <dbReference type="ARBA" id="ARBA00023014"/>
    </source>
</evidence>
<dbReference type="SMART" id="SM00491">
    <property type="entry name" value="HELICc2"/>
    <property type="match status" value="1"/>
</dbReference>
<dbReference type="InterPro" id="IPR006555">
    <property type="entry name" value="ATP-dep_Helicase_C"/>
</dbReference>
<comment type="catalytic activity">
    <reaction evidence="22">
        <text>ATP + H2O = ADP + phosphate + H(+)</text>
        <dbReference type="Rhea" id="RHEA:13065"/>
        <dbReference type="ChEBI" id="CHEBI:15377"/>
        <dbReference type="ChEBI" id="CHEBI:15378"/>
        <dbReference type="ChEBI" id="CHEBI:30616"/>
        <dbReference type="ChEBI" id="CHEBI:43474"/>
        <dbReference type="ChEBI" id="CHEBI:456216"/>
        <dbReference type="EC" id="5.6.2.3"/>
    </reaction>
</comment>
<accession>A0A3N4M2T0</accession>
<evidence type="ECO:0000256" key="14">
    <source>
        <dbReference type="ARBA" id="ARBA00023235"/>
    </source>
</evidence>
<feature type="coiled-coil region" evidence="23">
    <location>
        <begin position="110"/>
        <end position="140"/>
    </location>
</feature>
<dbReference type="GO" id="GO:0016818">
    <property type="term" value="F:hydrolase activity, acting on acid anhydrides, in phosphorus-containing anhydrides"/>
    <property type="evidence" value="ECO:0007669"/>
    <property type="project" value="InterPro"/>
</dbReference>
<keyword evidence="14" id="KW-0413">Isomerase</keyword>
<dbReference type="InterPro" id="IPR010614">
    <property type="entry name" value="RAD3-like_helicase_DEAD"/>
</dbReference>
<dbReference type="InterPro" id="IPR014013">
    <property type="entry name" value="Helic_SF1/SF2_ATP-bd_DinG/Rad3"/>
</dbReference>
<keyword evidence="9 26" id="KW-0347">Helicase</keyword>
<dbReference type="FunCoup" id="A0A3N4M2T0">
    <property type="interactions" value="972"/>
</dbReference>
<dbReference type="CDD" id="cd18788">
    <property type="entry name" value="SF2_C_XPD"/>
    <property type="match status" value="1"/>
</dbReference>
<evidence type="ECO:0000256" key="9">
    <source>
        <dbReference type="ARBA" id="ARBA00022806"/>
    </source>
</evidence>
<keyword evidence="27" id="KW-1185">Reference proteome</keyword>
<dbReference type="Proteomes" id="UP000267821">
    <property type="component" value="Unassembled WGS sequence"/>
</dbReference>
<reference evidence="26 27" key="1">
    <citation type="journal article" date="2018" name="Nat. Ecol. Evol.">
        <title>Pezizomycetes genomes reveal the molecular basis of ectomycorrhizal truffle lifestyle.</title>
        <authorList>
            <person name="Murat C."/>
            <person name="Payen T."/>
            <person name="Noel B."/>
            <person name="Kuo A."/>
            <person name="Morin E."/>
            <person name="Chen J."/>
            <person name="Kohler A."/>
            <person name="Krizsan K."/>
            <person name="Balestrini R."/>
            <person name="Da Silva C."/>
            <person name="Montanini B."/>
            <person name="Hainaut M."/>
            <person name="Levati E."/>
            <person name="Barry K.W."/>
            <person name="Belfiori B."/>
            <person name="Cichocki N."/>
            <person name="Clum A."/>
            <person name="Dockter R.B."/>
            <person name="Fauchery L."/>
            <person name="Guy J."/>
            <person name="Iotti M."/>
            <person name="Le Tacon F."/>
            <person name="Lindquist E.A."/>
            <person name="Lipzen A."/>
            <person name="Malagnac F."/>
            <person name="Mello A."/>
            <person name="Molinier V."/>
            <person name="Miyauchi S."/>
            <person name="Poulain J."/>
            <person name="Riccioni C."/>
            <person name="Rubini A."/>
            <person name="Sitrit Y."/>
            <person name="Splivallo R."/>
            <person name="Traeger S."/>
            <person name="Wang M."/>
            <person name="Zifcakova L."/>
            <person name="Wipf D."/>
            <person name="Zambonelli A."/>
            <person name="Paolocci F."/>
            <person name="Nowrousian M."/>
            <person name="Ottonello S."/>
            <person name="Baldrian P."/>
            <person name="Spatafora J.W."/>
            <person name="Henrissat B."/>
            <person name="Nagy L.G."/>
            <person name="Aury J.M."/>
            <person name="Wincker P."/>
            <person name="Grigoriev I.V."/>
            <person name="Bonfante P."/>
            <person name="Martin F.M."/>
        </authorList>
    </citation>
    <scope>NUCLEOTIDE SEQUENCE [LARGE SCALE GENOMIC DNA]</scope>
    <source>
        <strain evidence="26 27">ATCC MYA-4762</strain>
    </source>
</reference>
<evidence type="ECO:0000256" key="19">
    <source>
        <dbReference type="ARBA" id="ARBA00044998"/>
    </source>
</evidence>
<evidence type="ECO:0000256" key="15">
    <source>
        <dbReference type="ARBA" id="ARBA00023242"/>
    </source>
</evidence>
<dbReference type="FunFam" id="3.40.50.300:FF:002774">
    <property type="entry name" value="ATP-dependent DNA helicase chl1"/>
    <property type="match status" value="1"/>
</dbReference>
<keyword evidence="11" id="KW-0408">Iron</keyword>
<keyword evidence="8" id="KW-0378">Hydrolase</keyword>
<dbReference type="PANTHER" id="PTHR11472:SF41">
    <property type="entry name" value="ATP-DEPENDENT DNA HELICASE DDX11-RELATED"/>
    <property type="match status" value="1"/>
</dbReference>
<dbReference type="Pfam" id="PF13307">
    <property type="entry name" value="Helicase_C_2"/>
    <property type="match status" value="1"/>
</dbReference>
<protein>
    <recommendedName>
        <fullName evidence="5">ATP-dependent DNA helicase CHL1</fullName>
        <ecNumber evidence="18">5.6.2.3</ecNumber>
    </recommendedName>
    <alternativeName>
        <fullName evidence="4">ATP-dependent DNA helicase chl1</fullName>
    </alternativeName>
    <alternativeName>
        <fullName evidence="17">Chromosome loss protein 1</fullName>
    </alternativeName>
    <alternativeName>
        <fullName evidence="19 20">DNA 5'-3' helicase CHL1</fullName>
    </alternativeName>
</protein>
<dbReference type="NCBIfam" id="TIGR00604">
    <property type="entry name" value="rad3"/>
    <property type="match status" value="1"/>
</dbReference>
<evidence type="ECO:0000256" key="2">
    <source>
        <dbReference type="ARBA" id="ARBA00004123"/>
    </source>
</evidence>
<dbReference type="PROSITE" id="PS51193">
    <property type="entry name" value="HELICASE_ATP_BIND_2"/>
    <property type="match status" value="1"/>
</dbReference>
<evidence type="ECO:0000256" key="24">
    <source>
        <dbReference type="SAM" id="MobiDB-lite"/>
    </source>
</evidence>
<gene>
    <name evidence="26" type="ORF">L211DRAFT_854792</name>
</gene>
<keyword evidence="23" id="KW-0175">Coiled coil</keyword>
<dbReference type="GO" id="GO:0043139">
    <property type="term" value="F:5'-3' DNA helicase activity"/>
    <property type="evidence" value="ECO:0007669"/>
    <property type="project" value="UniProtKB-EC"/>
</dbReference>
<keyword evidence="16" id="KW-0131">Cell cycle</keyword>
<comment type="cofactor">
    <cofactor evidence="1">
        <name>[4Fe-4S] cluster</name>
        <dbReference type="ChEBI" id="CHEBI:49883"/>
    </cofactor>
</comment>
<evidence type="ECO:0000259" key="25">
    <source>
        <dbReference type="PROSITE" id="PS51193"/>
    </source>
</evidence>
<comment type="similarity">
    <text evidence="3">Belongs to the DEAD box helicase family. DEAH subfamily. DDX11/CHL1 sub-subfamily.</text>
</comment>
<dbReference type="GO" id="GO:0003677">
    <property type="term" value="F:DNA binding"/>
    <property type="evidence" value="ECO:0007669"/>
    <property type="project" value="UniProtKB-KW"/>
</dbReference>
<comment type="function">
    <text evidence="21">ATP-dependent DNA helicase important for chromosome transmission and normal cell cycle progression in G(2)/M. May have a role in changing DNA topology to allow the loading of proteins involved in maintaining sister chromatid cohesion in the vicinity of the centromeres. Has a specific role in chromosome segregation during meiosis II.</text>
</comment>
<proteinExistence type="inferred from homology"/>
<evidence type="ECO:0000256" key="5">
    <source>
        <dbReference type="ARBA" id="ARBA00017386"/>
    </source>
</evidence>
<organism evidence="26 27">
    <name type="scientific">Terfezia boudieri ATCC MYA-4762</name>
    <dbReference type="NCBI Taxonomy" id="1051890"/>
    <lineage>
        <taxon>Eukaryota</taxon>
        <taxon>Fungi</taxon>
        <taxon>Dikarya</taxon>
        <taxon>Ascomycota</taxon>
        <taxon>Pezizomycotina</taxon>
        <taxon>Pezizomycetes</taxon>
        <taxon>Pezizales</taxon>
        <taxon>Pezizaceae</taxon>
        <taxon>Terfezia</taxon>
    </lineage>
</organism>
<dbReference type="Pfam" id="PF06733">
    <property type="entry name" value="DEAD_2"/>
    <property type="match status" value="1"/>
</dbReference>
<evidence type="ECO:0000256" key="10">
    <source>
        <dbReference type="ARBA" id="ARBA00022840"/>
    </source>
</evidence>
<dbReference type="InParanoid" id="A0A3N4M2T0"/>
<dbReference type="InterPro" id="IPR045028">
    <property type="entry name" value="DinG/Rad3-like"/>
</dbReference>
<keyword evidence="6" id="KW-0479">Metal-binding</keyword>
<dbReference type="InterPro" id="IPR013020">
    <property type="entry name" value="Rad3/Chl1-like"/>
</dbReference>
<comment type="subcellular location">
    <subcellularLocation>
        <location evidence="2">Nucleus</location>
    </subcellularLocation>
</comment>
<dbReference type="GO" id="GO:0051536">
    <property type="term" value="F:iron-sulfur cluster binding"/>
    <property type="evidence" value="ECO:0007669"/>
    <property type="project" value="UniProtKB-KW"/>
</dbReference>
<evidence type="ECO:0000256" key="8">
    <source>
        <dbReference type="ARBA" id="ARBA00022801"/>
    </source>
</evidence>
<dbReference type="GO" id="GO:0005634">
    <property type="term" value="C:nucleus"/>
    <property type="evidence" value="ECO:0007669"/>
    <property type="project" value="UniProtKB-SubCell"/>
</dbReference>
<dbReference type="GO" id="GO:0046872">
    <property type="term" value="F:metal ion binding"/>
    <property type="evidence" value="ECO:0007669"/>
    <property type="project" value="UniProtKB-KW"/>
</dbReference>
<evidence type="ECO:0000313" key="27">
    <source>
        <dbReference type="Proteomes" id="UP000267821"/>
    </source>
</evidence>
<keyword evidence="15" id="KW-0539">Nucleus</keyword>
<dbReference type="PANTHER" id="PTHR11472">
    <property type="entry name" value="DNA REPAIR DEAD HELICASE RAD3/XP-D SUBFAMILY MEMBER"/>
    <property type="match status" value="1"/>
</dbReference>
<evidence type="ECO:0000256" key="20">
    <source>
        <dbReference type="ARBA" id="ARBA00045008"/>
    </source>
</evidence>
<evidence type="ECO:0000256" key="18">
    <source>
        <dbReference type="ARBA" id="ARBA00044969"/>
    </source>
</evidence>
<dbReference type="GO" id="GO:0006139">
    <property type="term" value="P:nucleobase-containing compound metabolic process"/>
    <property type="evidence" value="ECO:0007669"/>
    <property type="project" value="InterPro"/>
</dbReference>
<dbReference type="InterPro" id="IPR027417">
    <property type="entry name" value="P-loop_NTPase"/>
</dbReference>
<evidence type="ECO:0000256" key="11">
    <source>
        <dbReference type="ARBA" id="ARBA00023004"/>
    </source>
</evidence>
<feature type="region of interest" description="Disordered" evidence="24">
    <location>
        <begin position="165"/>
        <end position="188"/>
    </location>
</feature>
<evidence type="ECO:0000256" key="6">
    <source>
        <dbReference type="ARBA" id="ARBA00022723"/>
    </source>
</evidence>